<keyword evidence="5" id="KW-0677">Repeat</keyword>
<evidence type="ECO:0000256" key="1">
    <source>
        <dbReference type="ARBA" id="ARBA00004141"/>
    </source>
</evidence>
<sequence length="296" mass="32848">MGDSKAIPFYAKFLFAGTSGVVSTVICYPLELVKNRMQVYGKFGKGHPTAFNFMKIIVKQNGILGLYKGCGASVVRQTLYTGTRMGLYQAWLDYINNTYGSPNLLGMCGLAIVSGAMGGIAGLPADVALTRITTDELLPSDKRRNYKNVTDAITRMYKEEGPSTLFLGFTSVVVRAVILNTSQILSYYYIKQVVLRFGLVDDNTSAHISCSMVSALLTTYIVLPMDVAKTRLQSMQVINGKPEYSSFRHVLKSIIMKEGFTALWSGIGPLVIRNGPQFFIIFLAYEQCVNFYQKYR</sequence>
<feature type="transmembrane region" description="Helical" evidence="10">
    <location>
        <begin position="6"/>
        <end position="28"/>
    </location>
</feature>
<evidence type="ECO:0000256" key="10">
    <source>
        <dbReference type="SAM" id="Phobius"/>
    </source>
</evidence>
<evidence type="ECO:0000256" key="4">
    <source>
        <dbReference type="ARBA" id="ARBA00022692"/>
    </source>
</evidence>
<feature type="repeat" description="Solcar" evidence="8">
    <location>
        <begin position="102"/>
        <end position="193"/>
    </location>
</feature>
<dbReference type="GO" id="GO:0016020">
    <property type="term" value="C:membrane"/>
    <property type="evidence" value="ECO:0007669"/>
    <property type="project" value="UniProtKB-SubCell"/>
</dbReference>
<proteinExistence type="inferred from homology"/>
<keyword evidence="6 10" id="KW-1133">Transmembrane helix</keyword>
<accession>A0AAN7V4P3</accession>
<keyword evidence="12" id="KW-1185">Reference proteome</keyword>
<comment type="caution">
    <text evidence="11">The sequence shown here is derived from an EMBL/GenBank/DDBJ whole genome shotgun (WGS) entry which is preliminary data.</text>
</comment>
<name>A0AAN7V4P3_9COLE</name>
<dbReference type="Gene3D" id="1.50.40.10">
    <property type="entry name" value="Mitochondrial carrier domain"/>
    <property type="match status" value="1"/>
</dbReference>
<keyword evidence="7 8" id="KW-0472">Membrane</keyword>
<evidence type="ECO:0000256" key="6">
    <source>
        <dbReference type="ARBA" id="ARBA00022989"/>
    </source>
</evidence>
<comment type="subcellular location">
    <subcellularLocation>
        <location evidence="1">Membrane</location>
        <topology evidence="1">Multi-pass membrane protein</topology>
    </subcellularLocation>
</comment>
<dbReference type="SUPFAM" id="SSF103506">
    <property type="entry name" value="Mitochondrial carrier"/>
    <property type="match status" value="1"/>
</dbReference>
<dbReference type="Proteomes" id="UP001329430">
    <property type="component" value="Chromosome 7"/>
</dbReference>
<evidence type="ECO:0000256" key="3">
    <source>
        <dbReference type="ARBA" id="ARBA00022448"/>
    </source>
</evidence>
<dbReference type="PANTHER" id="PTHR45618">
    <property type="entry name" value="MITOCHONDRIAL DICARBOXYLATE CARRIER-RELATED"/>
    <property type="match status" value="1"/>
</dbReference>
<gene>
    <name evidence="11" type="ORF">RI129_010502</name>
</gene>
<keyword evidence="4 8" id="KW-0812">Transmembrane</keyword>
<evidence type="ECO:0000256" key="5">
    <source>
        <dbReference type="ARBA" id="ARBA00022737"/>
    </source>
</evidence>
<dbReference type="EMBL" id="JAVRBK010000007">
    <property type="protein sequence ID" value="KAK5641955.1"/>
    <property type="molecule type" value="Genomic_DNA"/>
</dbReference>
<feature type="repeat" description="Solcar" evidence="8">
    <location>
        <begin position="11"/>
        <end position="94"/>
    </location>
</feature>
<evidence type="ECO:0000313" key="11">
    <source>
        <dbReference type="EMBL" id="KAK5641955.1"/>
    </source>
</evidence>
<evidence type="ECO:0000313" key="12">
    <source>
        <dbReference type="Proteomes" id="UP001329430"/>
    </source>
</evidence>
<evidence type="ECO:0000256" key="8">
    <source>
        <dbReference type="PROSITE-ProRule" id="PRU00282"/>
    </source>
</evidence>
<reference evidence="11 12" key="1">
    <citation type="journal article" date="2024" name="Insects">
        <title>An Improved Chromosome-Level Genome Assembly of the Firefly Pyrocoelia pectoralis.</title>
        <authorList>
            <person name="Fu X."/>
            <person name="Meyer-Rochow V.B."/>
            <person name="Ballantyne L."/>
            <person name="Zhu X."/>
        </authorList>
    </citation>
    <scope>NUCLEOTIDE SEQUENCE [LARGE SCALE GENOMIC DNA]</scope>
    <source>
        <strain evidence="11">XCY_ONT2</strain>
    </source>
</reference>
<dbReference type="PROSITE" id="PS50920">
    <property type="entry name" value="SOLCAR"/>
    <property type="match status" value="3"/>
</dbReference>
<feature type="repeat" description="Solcar" evidence="8">
    <location>
        <begin position="202"/>
        <end position="291"/>
    </location>
</feature>
<evidence type="ECO:0000256" key="2">
    <source>
        <dbReference type="ARBA" id="ARBA00006375"/>
    </source>
</evidence>
<dbReference type="InterPro" id="IPR050391">
    <property type="entry name" value="Mito_Metabolite_Transporter"/>
</dbReference>
<dbReference type="InterPro" id="IPR018108">
    <property type="entry name" value="MCP_transmembrane"/>
</dbReference>
<dbReference type="AlphaFoldDB" id="A0AAN7V4P3"/>
<protein>
    <recommendedName>
        <fullName evidence="13">Mitochondrial carrier protein</fullName>
    </recommendedName>
</protein>
<organism evidence="11 12">
    <name type="scientific">Pyrocoelia pectoralis</name>
    <dbReference type="NCBI Taxonomy" id="417401"/>
    <lineage>
        <taxon>Eukaryota</taxon>
        <taxon>Metazoa</taxon>
        <taxon>Ecdysozoa</taxon>
        <taxon>Arthropoda</taxon>
        <taxon>Hexapoda</taxon>
        <taxon>Insecta</taxon>
        <taxon>Pterygota</taxon>
        <taxon>Neoptera</taxon>
        <taxon>Endopterygota</taxon>
        <taxon>Coleoptera</taxon>
        <taxon>Polyphaga</taxon>
        <taxon>Elateriformia</taxon>
        <taxon>Elateroidea</taxon>
        <taxon>Lampyridae</taxon>
        <taxon>Lampyrinae</taxon>
        <taxon>Pyrocoelia</taxon>
    </lineage>
</organism>
<comment type="similarity">
    <text evidence="2 9">Belongs to the mitochondrial carrier (TC 2.A.29) family.</text>
</comment>
<evidence type="ECO:0008006" key="13">
    <source>
        <dbReference type="Google" id="ProtNLM"/>
    </source>
</evidence>
<keyword evidence="3 9" id="KW-0813">Transport</keyword>
<dbReference type="Pfam" id="PF00153">
    <property type="entry name" value="Mito_carr"/>
    <property type="match status" value="3"/>
</dbReference>
<dbReference type="InterPro" id="IPR023395">
    <property type="entry name" value="MCP_dom_sf"/>
</dbReference>
<evidence type="ECO:0000256" key="9">
    <source>
        <dbReference type="RuleBase" id="RU000488"/>
    </source>
</evidence>
<feature type="transmembrane region" description="Helical" evidence="10">
    <location>
        <begin position="165"/>
        <end position="190"/>
    </location>
</feature>
<evidence type="ECO:0000256" key="7">
    <source>
        <dbReference type="ARBA" id="ARBA00023136"/>
    </source>
</evidence>